<comment type="caution">
    <text evidence="2">The sequence shown here is derived from an EMBL/GenBank/DDBJ whole genome shotgun (WGS) entry which is preliminary data.</text>
</comment>
<evidence type="ECO:0000313" key="3">
    <source>
        <dbReference type="Proteomes" id="UP000807825"/>
    </source>
</evidence>
<sequence>MQPNVAHKIRTIWFLTAMIPLIIVVGVLGVASLVLTSPLMIYATVQGKHLKNPWRKPLYPGDALRTRSD</sequence>
<keyword evidence="1" id="KW-0472">Membrane</keyword>
<feature type="transmembrane region" description="Helical" evidence="1">
    <location>
        <begin position="12"/>
        <end position="45"/>
    </location>
</feature>
<dbReference type="AlphaFoldDB" id="A0A9D6V3F0"/>
<evidence type="ECO:0000256" key="1">
    <source>
        <dbReference type="SAM" id="Phobius"/>
    </source>
</evidence>
<gene>
    <name evidence="2" type="ORF">HY912_15040</name>
</gene>
<name>A0A9D6V3F0_9BACT</name>
<dbReference type="EMBL" id="JACRDE010000394">
    <property type="protein sequence ID" value="MBI5250804.1"/>
    <property type="molecule type" value="Genomic_DNA"/>
</dbReference>
<protein>
    <submittedName>
        <fullName evidence="2">Uncharacterized protein</fullName>
    </submittedName>
</protein>
<keyword evidence="1" id="KW-1133">Transmembrane helix</keyword>
<proteinExistence type="predicted"/>
<keyword evidence="1" id="KW-0812">Transmembrane</keyword>
<reference evidence="2" key="1">
    <citation type="submission" date="2020-07" db="EMBL/GenBank/DDBJ databases">
        <title>Huge and variable diversity of episymbiotic CPR bacteria and DPANN archaea in groundwater ecosystems.</title>
        <authorList>
            <person name="He C.Y."/>
            <person name="Keren R."/>
            <person name="Whittaker M."/>
            <person name="Farag I.F."/>
            <person name="Doudna J."/>
            <person name="Cate J.H.D."/>
            <person name="Banfield J.F."/>
        </authorList>
    </citation>
    <scope>NUCLEOTIDE SEQUENCE</scope>
    <source>
        <strain evidence="2">NC_groundwater_1664_Pr3_B-0.1um_52_9</strain>
    </source>
</reference>
<evidence type="ECO:0000313" key="2">
    <source>
        <dbReference type="EMBL" id="MBI5250804.1"/>
    </source>
</evidence>
<organism evidence="2 3">
    <name type="scientific">Desulfomonile tiedjei</name>
    <dbReference type="NCBI Taxonomy" id="2358"/>
    <lineage>
        <taxon>Bacteria</taxon>
        <taxon>Pseudomonadati</taxon>
        <taxon>Thermodesulfobacteriota</taxon>
        <taxon>Desulfomonilia</taxon>
        <taxon>Desulfomonilales</taxon>
        <taxon>Desulfomonilaceae</taxon>
        <taxon>Desulfomonile</taxon>
    </lineage>
</organism>
<dbReference type="Proteomes" id="UP000807825">
    <property type="component" value="Unassembled WGS sequence"/>
</dbReference>
<accession>A0A9D6V3F0</accession>